<evidence type="ECO:0000313" key="1">
    <source>
        <dbReference type="EMBL" id="RTQ96578.1"/>
    </source>
</evidence>
<dbReference type="Proteomes" id="UP000276349">
    <property type="component" value="Unassembled WGS sequence"/>
</dbReference>
<accession>A0A431UY64</accession>
<sequence length="120" mass="13731">MRWNVLYLTLLFSMILIVGCSNNEVLENSTDLKDENYSVRKIAWDFLHKKGWNDTANKDWETAVVTTIIVDNYVELLDQNYEGKEVLAVSFKDKENTVVGTPIILVDIDSNKVVGYIPSE</sequence>
<dbReference type="EMBL" id="RXNR01000001">
    <property type="protein sequence ID" value="RTQ96578.1"/>
    <property type="molecule type" value="Genomic_DNA"/>
</dbReference>
<dbReference type="OrthoDB" id="2455934at2"/>
<keyword evidence="2" id="KW-1185">Reference proteome</keyword>
<protein>
    <submittedName>
        <fullName evidence="1">Uncharacterized protein</fullName>
    </submittedName>
</protein>
<organism evidence="1 2">
    <name type="scientific">Lysinibacillus telephonicus</name>
    <dbReference type="NCBI Taxonomy" id="1714840"/>
    <lineage>
        <taxon>Bacteria</taxon>
        <taxon>Bacillati</taxon>
        <taxon>Bacillota</taxon>
        <taxon>Bacilli</taxon>
        <taxon>Bacillales</taxon>
        <taxon>Bacillaceae</taxon>
        <taxon>Lysinibacillus</taxon>
    </lineage>
</organism>
<dbReference type="RefSeq" id="WP_126292359.1">
    <property type="nucleotide sequence ID" value="NZ_CP155468.1"/>
</dbReference>
<dbReference type="AlphaFoldDB" id="A0A431UY64"/>
<dbReference type="PROSITE" id="PS51257">
    <property type="entry name" value="PROKAR_LIPOPROTEIN"/>
    <property type="match status" value="1"/>
</dbReference>
<proteinExistence type="predicted"/>
<evidence type="ECO:0000313" key="2">
    <source>
        <dbReference type="Proteomes" id="UP000276349"/>
    </source>
</evidence>
<name>A0A431UY64_9BACI</name>
<gene>
    <name evidence="1" type="ORF">EKG35_00565</name>
</gene>
<comment type="caution">
    <text evidence="1">The sequence shown here is derived from an EMBL/GenBank/DDBJ whole genome shotgun (WGS) entry which is preliminary data.</text>
</comment>
<reference evidence="1 2" key="1">
    <citation type="submission" date="2018-12" db="EMBL/GenBank/DDBJ databases">
        <authorList>
            <person name="Yu L."/>
        </authorList>
    </citation>
    <scope>NUCLEOTIDE SEQUENCE [LARGE SCALE GENOMIC DNA]</scope>
    <source>
        <strain evidence="1 2">S5H2222</strain>
    </source>
</reference>